<dbReference type="FunFam" id="3.40.50.2000:FF:000060">
    <property type="entry name" value="Glycosyltransferase"/>
    <property type="match status" value="1"/>
</dbReference>
<accession>A0A5J5B9P5</accession>
<dbReference type="PANTHER" id="PTHR48044:SF29">
    <property type="entry name" value="GLYCOSYLTRANSFERASE"/>
    <property type="match status" value="1"/>
</dbReference>
<evidence type="ECO:0000313" key="6">
    <source>
        <dbReference type="EMBL" id="KAA8539170.1"/>
    </source>
</evidence>
<dbReference type="GO" id="GO:0016138">
    <property type="term" value="P:glycoside biosynthetic process"/>
    <property type="evidence" value="ECO:0007669"/>
    <property type="project" value="UniProtKB-ARBA"/>
</dbReference>
<evidence type="ECO:0000256" key="2">
    <source>
        <dbReference type="ARBA" id="ARBA00022676"/>
    </source>
</evidence>
<dbReference type="AlphaFoldDB" id="A0A5J5B9P5"/>
<dbReference type="Pfam" id="PF00201">
    <property type="entry name" value="UDPGT"/>
    <property type="match status" value="1"/>
</dbReference>
<dbReference type="Proteomes" id="UP000325577">
    <property type="component" value="Linkage Group LG14"/>
</dbReference>
<protein>
    <recommendedName>
        <fullName evidence="5">Glycosyltransferase</fullName>
        <ecNumber evidence="5">2.4.1.-</ecNumber>
    </recommendedName>
</protein>
<dbReference type="GO" id="GO:0008194">
    <property type="term" value="F:UDP-glycosyltransferase activity"/>
    <property type="evidence" value="ECO:0007669"/>
    <property type="project" value="InterPro"/>
</dbReference>
<sequence>MDTKHSKISVLMFPWLAYGHISPYLELAKKLAKRNFFIYLCSTPINLSSIKKNIEEFSLPIELVELHLPTLPEPPPSPEFPPHYHTTNGLPPHLMSTLKKAFGMANENFYEILNTLKPDFLIYDILQPWAPAIAKQLNIPAIYFITTGAVNTSFMFHVLKDPSNEFHFPEIGLHGYESVTLTNFLKSSEKDSFTECFIECLKRSSEIVLIKSFREIEGKYIDYLSELAGKEIIPVGPIVKEPNNKDEQSDIIKWLDKKDESSTVFVSFGSEYFLSEMEMKEMGHGLELSNVNFIWVVRFPGGEKKRTVEEALPEGFLARIGKRGMAVEGWAPQGKILAHANIGGFVSHCGSSSLMESIKYGVPIIAIPMQLDQPINAKLVEHIGIGVEVVRDENGRLQGEKVATMTKNVVVEKNGKVVELKCLRPCNHFDEMQDLEFFKGDEIRSGSNGGCKGIIVLWKTIQDRLESEDETWKLELQWHLMRADLLEKLEKPLKIRRWSLLGL</sequence>
<evidence type="ECO:0000256" key="1">
    <source>
        <dbReference type="ARBA" id="ARBA00009995"/>
    </source>
</evidence>
<evidence type="ECO:0000313" key="7">
    <source>
        <dbReference type="Proteomes" id="UP000325577"/>
    </source>
</evidence>
<dbReference type="EMBL" id="CM018037">
    <property type="protein sequence ID" value="KAA8539170.1"/>
    <property type="molecule type" value="Genomic_DNA"/>
</dbReference>
<keyword evidence="3 4" id="KW-0808">Transferase</keyword>
<keyword evidence="7" id="KW-1185">Reference proteome</keyword>
<dbReference type="EC" id="2.4.1.-" evidence="5"/>
<gene>
    <name evidence="6" type="ORF">F0562_025862</name>
</gene>
<name>A0A5J5B9P5_9ASTE</name>
<dbReference type="InterPro" id="IPR002213">
    <property type="entry name" value="UDP_glucos_trans"/>
</dbReference>
<dbReference type="OrthoDB" id="5835829at2759"/>
<evidence type="ECO:0000256" key="5">
    <source>
        <dbReference type="RuleBase" id="RU362057"/>
    </source>
</evidence>
<dbReference type="Gene3D" id="3.40.50.2000">
    <property type="entry name" value="Glycogen Phosphorylase B"/>
    <property type="match status" value="2"/>
</dbReference>
<dbReference type="CDD" id="cd03784">
    <property type="entry name" value="GT1_Gtf-like"/>
    <property type="match status" value="1"/>
</dbReference>
<comment type="similarity">
    <text evidence="1 4">Belongs to the UDP-glycosyltransferase family.</text>
</comment>
<evidence type="ECO:0000256" key="3">
    <source>
        <dbReference type="ARBA" id="ARBA00022679"/>
    </source>
</evidence>
<reference evidence="6 7" key="1">
    <citation type="submission" date="2019-09" db="EMBL/GenBank/DDBJ databases">
        <title>A chromosome-level genome assembly of the Chinese tupelo Nyssa sinensis.</title>
        <authorList>
            <person name="Yang X."/>
            <person name="Kang M."/>
            <person name="Yang Y."/>
            <person name="Xiong H."/>
            <person name="Wang M."/>
            <person name="Zhang Z."/>
            <person name="Wang Z."/>
            <person name="Wu H."/>
            <person name="Ma T."/>
            <person name="Liu J."/>
            <person name="Xi Z."/>
        </authorList>
    </citation>
    <scope>NUCLEOTIDE SEQUENCE [LARGE SCALE GENOMIC DNA]</scope>
    <source>
        <strain evidence="6">J267</strain>
        <tissue evidence="6">Leaf</tissue>
    </source>
</reference>
<organism evidence="6 7">
    <name type="scientific">Nyssa sinensis</name>
    <dbReference type="NCBI Taxonomy" id="561372"/>
    <lineage>
        <taxon>Eukaryota</taxon>
        <taxon>Viridiplantae</taxon>
        <taxon>Streptophyta</taxon>
        <taxon>Embryophyta</taxon>
        <taxon>Tracheophyta</taxon>
        <taxon>Spermatophyta</taxon>
        <taxon>Magnoliopsida</taxon>
        <taxon>eudicotyledons</taxon>
        <taxon>Gunneridae</taxon>
        <taxon>Pentapetalae</taxon>
        <taxon>asterids</taxon>
        <taxon>Cornales</taxon>
        <taxon>Nyssaceae</taxon>
        <taxon>Nyssa</taxon>
    </lineage>
</organism>
<dbReference type="PROSITE" id="PS00375">
    <property type="entry name" value="UDPGT"/>
    <property type="match status" value="1"/>
</dbReference>
<proteinExistence type="inferred from homology"/>
<dbReference type="PANTHER" id="PTHR48044">
    <property type="entry name" value="GLYCOSYLTRANSFERASE"/>
    <property type="match status" value="1"/>
</dbReference>
<dbReference type="InterPro" id="IPR035595">
    <property type="entry name" value="UDP_glycos_trans_CS"/>
</dbReference>
<evidence type="ECO:0000256" key="4">
    <source>
        <dbReference type="RuleBase" id="RU003718"/>
    </source>
</evidence>
<keyword evidence="2 4" id="KW-0328">Glycosyltransferase</keyword>
<dbReference type="SUPFAM" id="SSF53756">
    <property type="entry name" value="UDP-Glycosyltransferase/glycogen phosphorylase"/>
    <property type="match status" value="1"/>
</dbReference>